<dbReference type="EMBL" id="JAGMUV010000001">
    <property type="protein sequence ID" value="KAH7177106.1"/>
    <property type="molecule type" value="Genomic_DNA"/>
</dbReference>
<name>A0A9P9FW33_9HYPO</name>
<keyword evidence="4" id="KW-0560">Oxidoreductase</keyword>
<accession>A0A9P9FW33</accession>
<comment type="similarity">
    <text evidence="1">Belongs to the oxygen-dependent FAD-linked oxidoreductase family.</text>
</comment>
<feature type="domain" description="FAD-binding PCMH-type" evidence="5">
    <location>
        <begin position="1"/>
        <end position="119"/>
    </location>
</feature>
<evidence type="ECO:0000256" key="4">
    <source>
        <dbReference type="ARBA" id="ARBA00023002"/>
    </source>
</evidence>
<dbReference type="InterPro" id="IPR016169">
    <property type="entry name" value="FAD-bd_PCMH_sub2"/>
</dbReference>
<evidence type="ECO:0000256" key="1">
    <source>
        <dbReference type="ARBA" id="ARBA00005466"/>
    </source>
</evidence>
<dbReference type="PANTHER" id="PTHR42973">
    <property type="entry name" value="BINDING OXIDOREDUCTASE, PUTATIVE (AFU_ORTHOLOGUE AFUA_1G17690)-RELATED"/>
    <property type="match status" value="1"/>
</dbReference>
<dbReference type="Proteomes" id="UP000738349">
    <property type="component" value="Unassembled WGS sequence"/>
</dbReference>
<keyword evidence="7" id="KW-1185">Reference proteome</keyword>
<dbReference type="InterPro" id="IPR036318">
    <property type="entry name" value="FAD-bd_PCMH-like_sf"/>
</dbReference>
<comment type="caution">
    <text evidence="6">The sequence shown here is derived from an EMBL/GenBank/DDBJ whole genome shotgun (WGS) entry which is preliminary data.</text>
</comment>
<dbReference type="PANTHER" id="PTHR42973:SF13">
    <property type="entry name" value="FAD-BINDING PCMH-TYPE DOMAIN-CONTAINING PROTEIN"/>
    <property type="match status" value="1"/>
</dbReference>
<dbReference type="GO" id="GO:0071949">
    <property type="term" value="F:FAD binding"/>
    <property type="evidence" value="ECO:0007669"/>
    <property type="project" value="InterPro"/>
</dbReference>
<protein>
    <recommendedName>
        <fullName evidence="5">FAD-binding PCMH-type domain-containing protein</fullName>
    </recommendedName>
</protein>
<dbReference type="Gene3D" id="3.30.465.10">
    <property type="match status" value="1"/>
</dbReference>
<dbReference type="InterPro" id="IPR006094">
    <property type="entry name" value="Oxid_FAD_bind_N"/>
</dbReference>
<dbReference type="SUPFAM" id="SSF56176">
    <property type="entry name" value="FAD-binding/transporter-associated domain-like"/>
    <property type="match status" value="1"/>
</dbReference>
<evidence type="ECO:0000256" key="2">
    <source>
        <dbReference type="ARBA" id="ARBA00022630"/>
    </source>
</evidence>
<organism evidence="6 7">
    <name type="scientific">Dactylonectria macrodidyma</name>
    <dbReference type="NCBI Taxonomy" id="307937"/>
    <lineage>
        <taxon>Eukaryota</taxon>
        <taxon>Fungi</taxon>
        <taxon>Dikarya</taxon>
        <taxon>Ascomycota</taxon>
        <taxon>Pezizomycotina</taxon>
        <taxon>Sordariomycetes</taxon>
        <taxon>Hypocreomycetidae</taxon>
        <taxon>Hypocreales</taxon>
        <taxon>Nectriaceae</taxon>
        <taxon>Dactylonectria</taxon>
    </lineage>
</organism>
<evidence type="ECO:0000313" key="6">
    <source>
        <dbReference type="EMBL" id="KAH7177106.1"/>
    </source>
</evidence>
<dbReference type="GO" id="GO:0016491">
    <property type="term" value="F:oxidoreductase activity"/>
    <property type="evidence" value="ECO:0007669"/>
    <property type="project" value="UniProtKB-KW"/>
</dbReference>
<evidence type="ECO:0000256" key="3">
    <source>
        <dbReference type="ARBA" id="ARBA00022827"/>
    </source>
</evidence>
<dbReference type="InterPro" id="IPR050416">
    <property type="entry name" value="FAD-linked_Oxidoreductase"/>
</dbReference>
<gene>
    <name evidence="6" type="ORF">EDB81DRAFT_864428</name>
</gene>
<proteinExistence type="inferred from homology"/>
<dbReference type="AlphaFoldDB" id="A0A9P9FW33"/>
<keyword evidence="2" id="KW-0285">Flavoprotein</keyword>
<keyword evidence="3" id="KW-0274">FAD</keyword>
<dbReference type="OrthoDB" id="2151789at2759"/>
<dbReference type="Pfam" id="PF01565">
    <property type="entry name" value="FAD_binding_4"/>
    <property type="match status" value="1"/>
</dbReference>
<dbReference type="Gene3D" id="3.40.462.20">
    <property type="match status" value="1"/>
</dbReference>
<sequence length="385" mass="42084">MEKFTSNADRASAATVRVGPGVRWGPLLQTLEKEGVIAVGGRDFGVGVPGFVFGGGLSYLSAQYGWGIDNLVSSDIVLANGDLITVDSASHPDLNQALRGGGAHNFGIVTSLTLKIYPYKGMWGGVNVVAEKHFDAFFDEYDTYTRNLVKDGKAHMILDFVRKDGEMVAAQFVGYPDSLPNPHIYDGFRRIPSVMNTLRLADYSALAAEVAEVTDSGGQRNGYWTTAMEYDINLLKAVYKLWAEKTETCRMKTVLDFNHITPGMRNKAAREGKRNLYGLEGPDEPLSNILLTATWDNESDDEEAASLLKSLGDAIDDLARRHGKSLQFRYMNYANQQQDVIAGLGAENKAFLIEVAAKYDPEAVFQKLQPGTFKIDASGSGTSIL</sequence>
<evidence type="ECO:0000313" key="7">
    <source>
        <dbReference type="Proteomes" id="UP000738349"/>
    </source>
</evidence>
<evidence type="ECO:0000259" key="5">
    <source>
        <dbReference type="PROSITE" id="PS51387"/>
    </source>
</evidence>
<reference evidence="6" key="1">
    <citation type="journal article" date="2021" name="Nat. Commun.">
        <title>Genetic determinants of endophytism in the Arabidopsis root mycobiome.</title>
        <authorList>
            <person name="Mesny F."/>
            <person name="Miyauchi S."/>
            <person name="Thiergart T."/>
            <person name="Pickel B."/>
            <person name="Atanasova L."/>
            <person name="Karlsson M."/>
            <person name="Huettel B."/>
            <person name="Barry K.W."/>
            <person name="Haridas S."/>
            <person name="Chen C."/>
            <person name="Bauer D."/>
            <person name="Andreopoulos W."/>
            <person name="Pangilinan J."/>
            <person name="LaButti K."/>
            <person name="Riley R."/>
            <person name="Lipzen A."/>
            <person name="Clum A."/>
            <person name="Drula E."/>
            <person name="Henrissat B."/>
            <person name="Kohler A."/>
            <person name="Grigoriev I.V."/>
            <person name="Martin F.M."/>
            <person name="Hacquard S."/>
        </authorList>
    </citation>
    <scope>NUCLEOTIDE SEQUENCE</scope>
    <source>
        <strain evidence="6">MPI-CAGE-AT-0147</strain>
    </source>
</reference>
<dbReference type="InterPro" id="IPR016166">
    <property type="entry name" value="FAD-bd_PCMH"/>
</dbReference>
<dbReference type="PROSITE" id="PS51387">
    <property type="entry name" value="FAD_PCMH"/>
    <property type="match status" value="1"/>
</dbReference>